<evidence type="ECO:0000313" key="1">
    <source>
        <dbReference type="EMBL" id="GGP76498.1"/>
    </source>
</evidence>
<dbReference type="RefSeq" id="WP_189226480.1">
    <property type="nucleotide sequence ID" value="NZ_BMRG01000016.1"/>
</dbReference>
<dbReference type="Pfam" id="PF11387">
    <property type="entry name" value="DUF2795"/>
    <property type="match status" value="1"/>
</dbReference>
<evidence type="ECO:0000313" key="2">
    <source>
        <dbReference type="Proteomes" id="UP000639606"/>
    </source>
</evidence>
<proteinExistence type="predicted"/>
<gene>
    <name evidence="1" type="ORF">GCM10010185_57800</name>
</gene>
<accession>A0A918AS95</accession>
<reference evidence="1" key="1">
    <citation type="journal article" date="2014" name="Int. J. Syst. Evol. Microbiol.">
        <title>Complete genome sequence of Corynebacterium casei LMG S-19264T (=DSM 44701T), isolated from a smear-ripened cheese.</title>
        <authorList>
            <consortium name="US DOE Joint Genome Institute (JGI-PGF)"/>
            <person name="Walter F."/>
            <person name="Albersmeier A."/>
            <person name="Kalinowski J."/>
            <person name="Ruckert C."/>
        </authorList>
    </citation>
    <scope>NUCLEOTIDE SEQUENCE</scope>
    <source>
        <strain evidence="1">JCM 3313</strain>
    </source>
</reference>
<organism evidence="1 2">
    <name type="scientific">Saccharothrix coeruleofusca</name>
    <dbReference type="NCBI Taxonomy" id="33919"/>
    <lineage>
        <taxon>Bacteria</taxon>
        <taxon>Bacillati</taxon>
        <taxon>Actinomycetota</taxon>
        <taxon>Actinomycetes</taxon>
        <taxon>Pseudonocardiales</taxon>
        <taxon>Pseudonocardiaceae</taxon>
        <taxon>Saccharothrix</taxon>
    </lineage>
</organism>
<dbReference type="InterPro" id="IPR021527">
    <property type="entry name" value="DUF2795"/>
</dbReference>
<dbReference type="AlphaFoldDB" id="A0A918AS95"/>
<evidence type="ECO:0008006" key="3">
    <source>
        <dbReference type="Google" id="ProtNLM"/>
    </source>
</evidence>
<reference evidence="1" key="2">
    <citation type="submission" date="2020-09" db="EMBL/GenBank/DDBJ databases">
        <authorList>
            <person name="Sun Q."/>
            <person name="Ohkuma M."/>
        </authorList>
    </citation>
    <scope>NUCLEOTIDE SEQUENCE</scope>
    <source>
        <strain evidence="1">JCM 3313</strain>
    </source>
</reference>
<comment type="caution">
    <text evidence="1">The sequence shown here is derived from an EMBL/GenBank/DDBJ whole genome shotgun (WGS) entry which is preliminary data.</text>
</comment>
<sequence length="67" mass="7101">MPEPTVRDHLRDCLAEVAFPASRNTLLDAAIGHGDPTAVQALREIPKRDYADLSAVFAAVSAEDPGA</sequence>
<protein>
    <recommendedName>
        <fullName evidence="3">DUF2795 domain-containing protein</fullName>
    </recommendedName>
</protein>
<dbReference type="Proteomes" id="UP000639606">
    <property type="component" value="Unassembled WGS sequence"/>
</dbReference>
<name>A0A918AS95_9PSEU</name>
<keyword evidence="2" id="KW-1185">Reference proteome</keyword>
<dbReference type="EMBL" id="BMRG01000016">
    <property type="protein sequence ID" value="GGP76498.1"/>
    <property type="molecule type" value="Genomic_DNA"/>
</dbReference>